<name>A0A8S5LRD2_9CAUD</name>
<accession>A0A8S5LRD2</accession>
<sequence length="106" mass="12426">MTAYPSTSVPDDTVFPWLTYEYITGSFGDPDMAIVVNMWFWTESESIPNQKAEEFRKYLLEHDLIECDEGLIWVKTGVPWCQSLTDETSPTVKRRYMNVTLEYLTR</sequence>
<reference evidence="1" key="1">
    <citation type="journal article" date="2021" name="Proc. Natl. Acad. Sci. U.S.A.">
        <title>A Catalog of Tens of Thousands of Viruses from Human Metagenomes Reveals Hidden Associations with Chronic Diseases.</title>
        <authorList>
            <person name="Tisza M.J."/>
            <person name="Buck C.B."/>
        </authorList>
    </citation>
    <scope>NUCLEOTIDE SEQUENCE</scope>
    <source>
        <strain evidence="1">Ctmii12</strain>
    </source>
</reference>
<proteinExistence type="predicted"/>
<evidence type="ECO:0000313" key="1">
    <source>
        <dbReference type="EMBL" id="DAD72580.1"/>
    </source>
</evidence>
<protein>
    <submittedName>
        <fullName evidence="1">Uncharacterized protein</fullName>
    </submittedName>
</protein>
<organism evidence="1">
    <name type="scientific">Myoviridae sp. ctmii12</name>
    <dbReference type="NCBI Taxonomy" id="2827614"/>
    <lineage>
        <taxon>Viruses</taxon>
        <taxon>Duplodnaviria</taxon>
        <taxon>Heunggongvirae</taxon>
        <taxon>Uroviricota</taxon>
        <taxon>Caudoviricetes</taxon>
    </lineage>
</organism>
<dbReference type="EMBL" id="BK015901">
    <property type="protein sequence ID" value="DAD72580.1"/>
    <property type="molecule type" value="Genomic_DNA"/>
</dbReference>